<proteinExistence type="predicted"/>
<keyword evidence="3" id="KW-1185">Reference proteome</keyword>
<evidence type="ECO:0000313" key="3">
    <source>
        <dbReference type="Proteomes" id="UP000635477"/>
    </source>
</evidence>
<name>A0A8H4UN62_9HYPO</name>
<feature type="compositionally biased region" description="Polar residues" evidence="1">
    <location>
        <begin position="1"/>
        <end position="34"/>
    </location>
</feature>
<gene>
    <name evidence="2" type="ORF">FZEAL_3695</name>
</gene>
<feature type="region of interest" description="Disordered" evidence="1">
    <location>
        <begin position="1"/>
        <end position="35"/>
    </location>
</feature>
<comment type="caution">
    <text evidence="2">The sequence shown here is derived from an EMBL/GenBank/DDBJ whole genome shotgun (WGS) entry which is preliminary data.</text>
</comment>
<evidence type="ECO:0000313" key="2">
    <source>
        <dbReference type="EMBL" id="KAF4980258.1"/>
    </source>
</evidence>
<protein>
    <submittedName>
        <fullName evidence="2">Uncharacterized protein</fullName>
    </submittedName>
</protein>
<organism evidence="2 3">
    <name type="scientific">Fusarium zealandicum</name>
    <dbReference type="NCBI Taxonomy" id="1053134"/>
    <lineage>
        <taxon>Eukaryota</taxon>
        <taxon>Fungi</taxon>
        <taxon>Dikarya</taxon>
        <taxon>Ascomycota</taxon>
        <taxon>Pezizomycotina</taxon>
        <taxon>Sordariomycetes</taxon>
        <taxon>Hypocreomycetidae</taxon>
        <taxon>Hypocreales</taxon>
        <taxon>Nectriaceae</taxon>
        <taxon>Fusarium</taxon>
        <taxon>Fusarium staphyleae species complex</taxon>
    </lineage>
</organism>
<dbReference type="Proteomes" id="UP000635477">
    <property type="component" value="Unassembled WGS sequence"/>
</dbReference>
<reference evidence="2" key="1">
    <citation type="journal article" date="2020" name="BMC Genomics">
        <title>Correction to: Identification and distribution of gene clusters required for synthesis of sphingolipid metabolism inhibitors in diverse species of the filamentous fungus Fusarium.</title>
        <authorList>
            <person name="Kim H.S."/>
            <person name="Lohmar J.M."/>
            <person name="Busman M."/>
            <person name="Brown D.W."/>
            <person name="Naumann T.A."/>
            <person name="Divon H.H."/>
            <person name="Lysoe E."/>
            <person name="Uhlig S."/>
            <person name="Proctor R.H."/>
        </authorList>
    </citation>
    <scope>NUCLEOTIDE SEQUENCE</scope>
    <source>
        <strain evidence="2">NRRL 22465</strain>
    </source>
</reference>
<accession>A0A8H4UN62</accession>
<reference evidence="2" key="2">
    <citation type="submission" date="2020-05" db="EMBL/GenBank/DDBJ databases">
        <authorList>
            <person name="Kim H.-S."/>
            <person name="Proctor R.H."/>
            <person name="Brown D.W."/>
        </authorList>
    </citation>
    <scope>NUCLEOTIDE SEQUENCE</scope>
    <source>
        <strain evidence="2">NRRL 22465</strain>
    </source>
</reference>
<sequence>MLLRSRNQPQITTASGTPSSTTMISAAGASQTPETIAAEDRYMHRDQKKPVIWEPEIESDARRHSLTLFQGFIVSAAMLAPPQLATNSGKSASKRHLAIGNSRAMLGMRIGDDSVSCLFACSLDTGG</sequence>
<evidence type="ECO:0000256" key="1">
    <source>
        <dbReference type="SAM" id="MobiDB-lite"/>
    </source>
</evidence>
<dbReference type="EMBL" id="JABEYC010000244">
    <property type="protein sequence ID" value="KAF4980258.1"/>
    <property type="molecule type" value="Genomic_DNA"/>
</dbReference>
<dbReference type="AlphaFoldDB" id="A0A8H4UN62"/>